<organism evidence="1">
    <name type="scientific">marine sediment metagenome</name>
    <dbReference type="NCBI Taxonomy" id="412755"/>
    <lineage>
        <taxon>unclassified sequences</taxon>
        <taxon>metagenomes</taxon>
        <taxon>ecological metagenomes</taxon>
    </lineage>
</organism>
<dbReference type="AlphaFoldDB" id="X0UPS2"/>
<proteinExistence type="predicted"/>
<protein>
    <submittedName>
        <fullName evidence="1">Uncharacterized protein</fullName>
    </submittedName>
</protein>
<comment type="caution">
    <text evidence="1">The sequence shown here is derived from an EMBL/GenBank/DDBJ whole genome shotgun (WGS) entry which is preliminary data.</text>
</comment>
<name>X0UPS2_9ZZZZ</name>
<evidence type="ECO:0000313" key="1">
    <source>
        <dbReference type="EMBL" id="GAG07824.1"/>
    </source>
</evidence>
<sequence length="97" mass="9452">MSLISGVMRAAKKARPVLERIASAGDAAQRDGSIAVVAGQPATAARFGDLIGVAPVEDPGSAGFAVYPAAAGGNVEPMVAGLSGHLADGGKGRALLV</sequence>
<gene>
    <name evidence="1" type="ORF">S01H1_44492</name>
</gene>
<accession>X0UPS2</accession>
<reference evidence="1" key="1">
    <citation type="journal article" date="2014" name="Front. Microbiol.">
        <title>High frequency of phylogenetically diverse reductive dehalogenase-homologous genes in deep subseafloor sedimentary metagenomes.</title>
        <authorList>
            <person name="Kawai M."/>
            <person name="Futagami T."/>
            <person name="Toyoda A."/>
            <person name="Takaki Y."/>
            <person name="Nishi S."/>
            <person name="Hori S."/>
            <person name="Arai W."/>
            <person name="Tsubouchi T."/>
            <person name="Morono Y."/>
            <person name="Uchiyama I."/>
            <person name="Ito T."/>
            <person name="Fujiyama A."/>
            <person name="Inagaki F."/>
            <person name="Takami H."/>
        </authorList>
    </citation>
    <scope>NUCLEOTIDE SEQUENCE</scope>
    <source>
        <strain evidence="1">Expedition CK06-06</strain>
    </source>
</reference>
<dbReference type="EMBL" id="BARS01028383">
    <property type="protein sequence ID" value="GAG07824.1"/>
    <property type="molecule type" value="Genomic_DNA"/>
</dbReference>
<feature type="non-terminal residue" evidence="1">
    <location>
        <position position="97"/>
    </location>
</feature>